<proteinExistence type="inferred from homology"/>
<feature type="transmembrane region" description="Helical" evidence="6">
    <location>
        <begin position="36"/>
        <end position="63"/>
    </location>
</feature>
<evidence type="ECO:0000256" key="1">
    <source>
        <dbReference type="ARBA" id="ARBA00004141"/>
    </source>
</evidence>
<dbReference type="GO" id="GO:0016020">
    <property type="term" value="C:membrane"/>
    <property type="evidence" value="ECO:0007669"/>
    <property type="project" value="UniProtKB-SubCell"/>
</dbReference>
<sequence length="192" mass="21471">MVITLLFFTCYCSFILAIVSYGGFDHLILSETIKRTILYVLLSEAFYVLTTTTLKISFGLFFLRVLMKPWQRATFYVILAICISYSTLYVFIAIFQCGLPTELLEYVVSGQGCLPTDVLLGFGYTYSAISIIADWVFVVIPIFMLAETSIDRRSKVSVGVIIALGAVGSISSVIRLVYLKGILFGKDFFCML</sequence>
<comment type="subcellular location">
    <subcellularLocation>
        <location evidence="1">Membrane</location>
        <topology evidence="1">Multi-pass membrane protein</topology>
    </subcellularLocation>
</comment>
<name>A0A8E2EMT2_9PEZI</name>
<dbReference type="InterPro" id="IPR052337">
    <property type="entry name" value="SAT4-like"/>
</dbReference>
<evidence type="ECO:0000313" key="8">
    <source>
        <dbReference type="EMBL" id="OCL01555.1"/>
    </source>
</evidence>
<accession>A0A8E2EMT2</accession>
<evidence type="ECO:0000256" key="4">
    <source>
        <dbReference type="ARBA" id="ARBA00023136"/>
    </source>
</evidence>
<dbReference type="EMBL" id="KV751112">
    <property type="protein sequence ID" value="OCL01555.1"/>
    <property type="molecule type" value="Genomic_DNA"/>
</dbReference>
<evidence type="ECO:0000256" key="3">
    <source>
        <dbReference type="ARBA" id="ARBA00022989"/>
    </source>
</evidence>
<dbReference type="PANTHER" id="PTHR33048">
    <property type="entry name" value="PTH11-LIKE INTEGRAL MEMBRANE PROTEIN (AFU_ORTHOLOGUE AFUA_5G11245)"/>
    <property type="match status" value="1"/>
</dbReference>
<feature type="transmembrane region" description="Helical" evidence="6">
    <location>
        <begin position="158"/>
        <end position="178"/>
    </location>
</feature>
<dbReference type="AlphaFoldDB" id="A0A8E2EMT2"/>
<reference evidence="8 9" key="1">
    <citation type="journal article" date="2016" name="Nat. Commun.">
        <title>Ectomycorrhizal ecology is imprinted in the genome of the dominant symbiotic fungus Cenococcum geophilum.</title>
        <authorList>
            <consortium name="DOE Joint Genome Institute"/>
            <person name="Peter M."/>
            <person name="Kohler A."/>
            <person name="Ohm R.A."/>
            <person name="Kuo A."/>
            <person name="Krutzmann J."/>
            <person name="Morin E."/>
            <person name="Arend M."/>
            <person name="Barry K.W."/>
            <person name="Binder M."/>
            <person name="Choi C."/>
            <person name="Clum A."/>
            <person name="Copeland A."/>
            <person name="Grisel N."/>
            <person name="Haridas S."/>
            <person name="Kipfer T."/>
            <person name="LaButti K."/>
            <person name="Lindquist E."/>
            <person name="Lipzen A."/>
            <person name="Maire R."/>
            <person name="Meier B."/>
            <person name="Mihaltcheva S."/>
            <person name="Molinier V."/>
            <person name="Murat C."/>
            <person name="Poggeler S."/>
            <person name="Quandt C.A."/>
            <person name="Sperisen C."/>
            <person name="Tritt A."/>
            <person name="Tisserant E."/>
            <person name="Crous P.W."/>
            <person name="Henrissat B."/>
            <person name="Nehls U."/>
            <person name="Egli S."/>
            <person name="Spatafora J.W."/>
            <person name="Grigoriev I.V."/>
            <person name="Martin F.M."/>
        </authorList>
    </citation>
    <scope>NUCLEOTIDE SEQUENCE [LARGE SCALE GENOMIC DNA]</scope>
    <source>
        <strain evidence="8 9">CBS 207.34</strain>
    </source>
</reference>
<gene>
    <name evidence="8" type="ORF">AOQ84DRAFT_401738</name>
</gene>
<feature type="transmembrane region" description="Helical" evidence="6">
    <location>
        <begin position="5"/>
        <end position="24"/>
    </location>
</feature>
<feature type="transmembrane region" description="Helical" evidence="6">
    <location>
        <begin position="124"/>
        <end position="146"/>
    </location>
</feature>
<evidence type="ECO:0000256" key="5">
    <source>
        <dbReference type="ARBA" id="ARBA00038359"/>
    </source>
</evidence>
<dbReference type="Proteomes" id="UP000250140">
    <property type="component" value="Unassembled WGS sequence"/>
</dbReference>
<evidence type="ECO:0000256" key="6">
    <source>
        <dbReference type="SAM" id="Phobius"/>
    </source>
</evidence>
<dbReference type="OrthoDB" id="4682787at2759"/>
<dbReference type="InterPro" id="IPR049326">
    <property type="entry name" value="Rhodopsin_dom_fungi"/>
</dbReference>
<keyword evidence="9" id="KW-1185">Reference proteome</keyword>
<feature type="domain" description="Rhodopsin" evidence="7">
    <location>
        <begin position="2"/>
        <end position="182"/>
    </location>
</feature>
<dbReference type="Pfam" id="PF20684">
    <property type="entry name" value="Fung_rhodopsin"/>
    <property type="match status" value="1"/>
</dbReference>
<keyword evidence="4 6" id="KW-0472">Membrane</keyword>
<feature type="transmembrane region" description="Helical" evidence="6">
    <location>
        <begin position="75"/>
        <end position="95"/>
    </location>
</feature>
<evidence type="ECO:0000256" key="2">
    <source>
        <dbReference type="ARBA" id="ARBA00022692"/>
    </source>
</evidence>
<protein>
    <recommendedName>
        <fullName evidence="7">Rhodopsin domain-containing protein</fullName>
    </recommendedName>
</protein>
<evidence type="ECO:0000313" key="9">
    <source>
        <dbReference type="Proteomes" id="UP000250140"/>
    </source>
</evidence>
<evidence type="ECO:0000259" key="7">
    <source>
        <dbReference type="Pfam" id="PF20684"/>
    </source>
</evidence>
<comment type="similarity">
    <text evidence="5">Belongs to the SAT4 family.</text>
</comment>
<keyword evidence="2 6" id="KW-0812">Transmembrane</keyword>
<keyword evidence="3 6" id="KW-1133">Transmembrane helix</keyword>
<organism evidence="8 9">
    <name type="scientific">Glonium stellatum</name>
    <dbReference type="NCBI Taxonomy" id="574774"/>
    <lineage>
        <taxon>Eukaryota</taxon>
        <taxon>Fungi</taxon>
        <taxon>Dikarya</taxon>
        <taxon>Ascomycota</taxon>
        <taxon>Pezizomycotina</taxon>
        <taxon>Dothideomycetes</taxon>
        <taxon>Pleosporomycetidae</taxon>
        <taxon>Gloniales</taxon>
        <taxon>Gloniaceae</taxon>
        <taxon>Glonium</taxon>
    </lineage>
</organism>
<dbReference type="PANTHER" id="PTHR33048:SF96">
    <property type="entry name" value="INTEGRAL MEMBRANE PROTEIN"/>
    <property type="match status" value="1"/>
</dbReference>